<dbReference type="Gene3D" id="2.60.40.790">
    <property type="match status" value="1"/>
</dbReference>
<dbReference type="InterPro" id="IPR008978">
    <property type="entry name" value="HSP20-like_chaperone"/>
</dbReference>
<evidence type="ECO:0000313" key="4">
    <source>
        <dbReference type="EMBL" id="GGG33987.1"/>
    </source>
</evidence>
<reference evidence="4 5" key="1">
    <citation type="journal article" date="2014" name="Int. J. Syst. Evol. Microbiol.">
        <title>Complete genome sequence of Corynebacterium casei LMG S-19264T (=DSM 44701T), isolated from a smear-ripened cheese.</title>
        <authorList>
            <consortium name="US DOE Joint Genome Institute (JGI-PGF)"/>
            <person name="Walter F."/>
            <person name="Albersmeier A."/>
            <person name="Kalinowski J."/>
            <person name="Ruckert C."/>
        </authorList>
    </citation>
    <scope>NUCLEOTIDE SEQUENCE [LARGE SCALE GENOMIC DNA]</scope>
    <source>
        <strain evidence="4 5">CGMCC 1.16330</strain>
    </source>
</reference>
<sequence>MFYTTPGSGWLDPLREMERMRQEMDRLFGELMPTLRREFPPMNIWAGENGVVVTAQVPGVRPDDLEITVHENTLTLKGRREPDPQAAAQDVAYHRQERSYGGFARTVALPFRVDPEKVNARFDNGILTMELPRPEADKPRRIQVRKA</sequence>
<dbReference type="RefSeq" id="WP_188900125.1">
    <property type="nucleotide sequence ID" value="NZ_BMKS01000005.1"/>
</dbReference>
<protein>
    <submittedName>
        <fullName evidence="4">Heat-shock protein Hsp20</fullName>
    </submittedName>
</protein>
<dbReference type="Proteomes" id="UP000597507">
    <property type="component" value="Unassembled WGS sequence"/>
</dbReference>
<name>A0A8J2ZBN7_9PROT</name>
<dbReference type="InterPro" id="IPR031107">
    <property type="entry name" value="Small_HSP"/>
</dbReference>
<accession>A0A8J2ZBN7</accession>
<dbReference type="CDD" id="cd06464">
    <property type="entry name" value="ACD_sHsps-like"/>
    <property type="match status" value="1"/>
</dbReference>
<dbReference type="PROSITE" id="PS01031">
    <property type="entry name" value="SHSP"/>
    <property type="match status" value="1"/>
</dbReference>
<dbReference type="PANTHER" id="PTHR11527">
    <property type="entry name" value="HEAT-SHOCK PROTEIN 20 FAMILY MEMBER"/>
    <property type="match status" value="1"/>
</dbReference>
<evidence type="ECO:0000313" key="5">
    <source>
        <dbReference type="Proteomes" id="UP000597507"/>
    </source>
</evidence>
<dbReference type="Pfam" id="PF00011">
    <property type="entry name" value="HSP20"/>
    <property type="match status" value="1"/>
</dbReference>
<dbReference type="EMBL" id="BMKS01000005">
    <property type="protein sequence ID" value="GGG33987.1"/>
    <property type="molecule type" value="Genomic_DNA"/>
</dbReference>
<feature type="domain" description="SHSP" evidence="3">
    <location>
        <begin position="33"/>
        <end position="147"/>
    </location>
</feature>
<dbReference type="AlphaFoldDB" id="A0A8J2ZBN7"/>
<organism evidence="4 5">
    <name type="scientific">Caldovatus sediminis</name>
    <dbReference type="NCBI Taxonomy" id="2041189"/>
    <lineage>
        <taxon>Bacteria</taxon>
        <taxon>Pseudomonadati</taxon>
        <taxon>Pseudomonadota</taxon>
        <taxon>Alphaproteobacteria</taxon>
        <taxon>Acetobacterales</taxon>
        <taxon>Roseomonadaceae</taxon>
        <taxon>Caldovatus</taxon>
    </lineage>
</organism>
<keyword evidence="5" id="KW-1185">Reference proteome</keyword>
<gene>
    <name evidence="4" type="ORF">GCM10010964_22390</name>
</gene>
<proteinExistence type="inferred from homology"/>
<comment type="caution">
    <text evidence="4">The sequence shown here is derived from an EMBL/GenBank/DDBJ whole genome shotgun (WGS) entry which is preliminary data.</text>
</comment>
<comment type="similarity">
    <text evidence="1 2">Belongs to the small heat shock protein (HSP20) family.</text>
</comment>
<evidence type="ECO:0000259" key="3">
    <source>
        <dbReference type="PROSITE" id="PS01031"/>
    </source>
</evidence>
<evidence type="ECO:0000256" key="1">
    <source>
        <dbReference type="PROSITE-ProRule" id="PRU00285"/>
    </source>
</evidence>
<dbReference type="InterPro" id="IPR002068">
    <property type="entry name" value="A-crystallin/Hsp20_dom"/>
</dbReference>
<dbReference type="SUPFAM" id="SSF49764">
    <property type="entry name" value="HSP20-like chaperones"/>
    <property type="match status" value="1"/>
</dbReference>
<evidence type="ECO:0000256" key="2">
    <source>
        <dbReference type="RuleBase" id="RU003616"/>
    </source>
</evidence>